<dbReference type="InterPro" id="IPR004017">
    <property type="entry name" value="Cys_rich_dom"/>
</dbReference>
<evidence type="ECO:0000313" key="8">
    <source>
        <dbReference type="EMBL" id="SEM14517.1"/>
    </source>
</evidence>
<dbReference type="GO" id="GO:0046872">
    <property type="term" value="F:metal ion binding"/>
    <property type="evidence" value="ECO:0007669"/>
    <property type="project" value="UniProtKB-KW"/>
</dbReference>
<dbReference type="Pfam" id="PF13183">
    <property type="entry name" value="Fer4_8"/>
    <property type="match status" value="1"/>
</dbReference>
<proteinExistence type="predicted"/>
<keyword evidence="4" id="KW-0249">Electron transport</keyword>
<evidence type="ECO:0000256" key="5">
    <source>
        <dbReference type="ARBA" id="ARBA00023004"/>
    </source>
</evidence>
<dbReference type="SUPFAM" id="SSF46548">
    <property type="entry name" value="alpha-helical ferredoxin"/>
    <property type="match status" value="1"/>
</dbReference>
<dbReference type="InterPro" id="IPR017896">
    <property type="entry name" value="4Fe4S_Fe-S-bd"/>
</dbReference>
<protein>
    <submittedName>
        <fullName evidence="8">Fe-S oxidoreductase</fullName>
    </submittedName>
</protein>
<keyword evidence="1" id="KW-0813">Transport</keyword>
<sequence length="536" mass="60611">MGNSKPVELFLDSLKKHIGAEELLAMDACLDCQNCGSGCAWYLATGDATLHPKYKKDFIRKVYYSHIHPIGRMATSLGLRSPLTEETLRQYMPYFWKCTSCGRCTLSCPLGLSNRSVVRLARTAFCDSGLIKENPVLNEVVEGSRHFRHSFSIPKEKIMLRYGLFLSHEKTLVPIDTPDVDYLFAPSAVENAKFPDFAIKIPQILNAAGVSYTFSSRLTDTGTDAEHLVVDRNLSREMLEEVEQEAQRLSARRVLVSECGCDVRTFYIEAETILGRPFKFPVQSIDSLMLELIQSGALPVEKVPGPVTFHDPCKVVRLSGMSQLERELLNRVAADIIEMSPKGEYNYCCNGGTGPLRLPENSKLRREISQIKANQISATTAEKVVTPCAVCMLTLEDICQTYKLSTPDQRMSFMTYELVHEAMQRALERTGQSYRTQMPAVFRQQTSEFIFNHSMAGLFEKISASSDMPALFQWLADDPVTSRYFKDHPDMKAYSDFKTYLFLKLQPGFNIHPDAYEVLELSREMFSQYETLLIAV</sequence>
<dbReference type="Gene3D" id="1.10.1060.10">
    <property type="entry name" value="Alpha-helical ferredoxin"/>
    <property type="match status" value="1"/>
</dbReference>
<evidence type="ECO:0000256" key="2">
    <source>
        <dbReference type="ARBA" id="ARBA00022485"/>
    </source>
</evidence>
<organism evidence="8 9">
    <name type="scientific">Syntrophus gentianae</name>
    <dbReference type="NCBI Taxonomy" id="43775"/>
    <lineage>
        <taxon>Bacteria</taxon>
        <taxon>Pseudomonadati</taxon>
        <taxon>Thermodesulfobacteriota</taxon>
        <taxon>Syntrophia</taxon>
        <taxon>Syntrophales</taxon>
        <taxon>Syntrophaceae</taxon>
        <taxon>Syntrophus</taxon>
    </lineage>
</organism>
<evidence type="ECO:0000256" key="1">
    <source>
        <dbReference type="ARBA" id="ARBA00022448"/>
    </source>
</evidence>
<dbReference type="InterPro" id="IPR009051">
    <property type="entry name" value="Helical_ferredxn"/>
</dbReference>
<gene>
    <name evidence="8" type="ORF">SAMN04489760_10561</name>
</gene>
<keyword evidence="9" id="KW-1185">Reference proteome</keyword>
<dbReference type="PANTHER" id="PTHR43551">
    <property type="entry name" value="FUMARATE REDUCTASE IRON-SULFUR SUBUNIT"/>
    <property type="match status" value="1"/>
</dbReference>
<name>A0A1H7W0H4_9BACT</name>
<dbReference type="OrthoDB" id="9786127at2"/>
<dbReference type="Proteomes" id="UP000198744">
    <property type="component" value="Unassembled WGS sequence"/>
</dbReference>
<feature type="domain" description="4Fe-4S ferredoxin-type" evidence="7">
    <location>
        <begin position="89"/>
        <end position="118"/>
    </location>
</feature>
<dbReference type="GO" id="GO:0051539">
    <property type="term" value="F:4 iron, 4 sulfur cluster binding"/>
    <property type="evidence" value="ECO:0007669"/>
    <property type="project" value="UniProtKB-KW"/>
</dbReference>
<reference evidence="8 9" key="1">
    <citation type="submission" date="2016-10" db="EMBL/GenBank/DDBJ databases">
        <authorList>
            <person name="de Groot N.N."/>
        </authorList>
    </citation>
    <scope>NUCLEOTIDE SEQUENCE [LARGE SCALE GENOMIC DNA]</scope>
    <source>
        <strain evidence="8 9">DSM 8423</strain>
    </source>
</reference>
<dbReference type="InterPro" id="IPR017900">
    <property type="entry name" value="4Fe4S_Fe_S_CS"/>
</dbReference>
<accession>A0A1H7W0H4</accession>
<evidence type="ECO:0000256" key="4">
    <source>
        <dbReference type="ARBA" id="ARBA00022982"/>
    </source>
</evidence>
<dbReference type="STRING" id="43775.SAMN04489760_10561"/>
<keyword evidence="2" id="KW-0004">4Fe-4S</keyword>
<keyword evidence="6" id="KW-0411">Iron-sulfur</keyword>
<evidence type="ECO:0000256" key="6">
    <source>
        <dbReference type="ARBA" id="ARBA00023014"/>
    </source>
</evidence>
<dbReference type="Pfam" id="PF02754">
    <property type="entry name" value="CCG"/>
    <property type="match status" value="1"/>
</dbReference>
<evidence type="ECO:0000259" key="7">
    <source>
        <dbReference type="PROSITE" id="PS51379"/>
    </source>
</evidence>
<evidence type="ECO:0000313" key="9">
    <source>
        <dbReference type="Proteomes" id="UP000198744"/>
    </source>
</evidence>
<dbReference type="PROSITE" id="PS51379">
    <property type="entry name" value="4FE4S_FER_2"/>
    <property type="match status" value="1"/>
</dbReference>
<dbReference type="RefSeq" id="WP_093882599.1">
    <property type="nucleotide sequence ID" value="NZ_FOBS01000005.1"/>
</dbReference>
<dbReference type="GO" id="GO:0016491">
    <property type="term" value="F:oxidoreductase activity"/>
    <property type="evidence" value="ECO:0007669"/>
    <property type="project" value="UniProtKB-ARBA"/>
</dbReference>
<keyword evidence="5" id="KW-0408">Iron</keyword>
<evidence type="ECO:0000256" key="3">
    <source>
        <dbReference type="ARBA" id="ARBA00022723"/>
    </source>
</evidence>
<keyword evidence="3" id="KW-0479">Metal-binding</keyword>
<dbReference type="PANTHER" id="PTHR43551:SF1">
    <property type="entry name" value="HETERODISULFIDE REDUCTASE"/>
    <property type="match status" value="1"/>
</dbReference>
<dbReference type="EMBL" id="FOBS01000005">
    <property type="protein sequence ID" value="SEM14517.1"/>
    <property type="molecule type" value="Genomic_DNA"/>
</dbReference>
<dbReference type="AlphaFoldDB" id="A0A1H7W0H4"/>
<dbReference type="PROSITE" id="PS00198">
    <property type="entry name" value="4FE4S_FER_1"/>
    <property type="match status" value="1"/>
</dbReference>